<dbReference type="Proteomes" id="UP000766336">
    <property type="component" value="Unassembled WGS sequence"/>
</dbReference>
<reference evidence="8 9" key="1">
    <citation type="submission" date="2021-05" db="EMBL/GenBank/DDBJ databases">
        <title>Roseococcus sp. XZZS9, whole genome shotgun sequencing project.</title>
        <authorList>
            <person name="Zhao G."/>
            <person name="Shen L."/>
        </authorList>
    </citation>
    <scope>NUCLEOTIDE SEQUENCE [LARGE SCALE GENOMIC DNA]</scope>
    <source>
        <strain evidence="8 9">XZZS9</strain>
    </source>
</reference>
<dbReference type="Pfam" id="PF13243">
    <property type="entry name" value="SQHop_cyclase_C"/>
    <property type="match status" value="1"/>
</dbReference>
<dbReference type="EC" id="5.4.99.17" evidence="8"/>
<dbReference type="NCBIfam" id="TIGR01507">
    <property type="entry name" value="hopene_cyclase"/>
    <property type="match status" value="1"/>
</dbReference>
<comment type="similarity">
    <text evidence="2">Belongs to the terpene cyclase/mutase family.</text>
</comment>
<evidence type="ECO:0000259" key="6">
    <source>
        <dbReference type="Pfam" id="PF13243"/>
    </source>
</evidence>
<evidence type="ECO:0000256" key="3">
    <source>
        <dbReference type="ARBA" id="ARBA00022737"/>
    </source>
</evidence>
<proteinExistence type="inferred from homology"/>
<feature type="domain" description="Squalene cyclase C-terminal" evidence="6">
    <location>
        <begin position="336"/>
        <end position="660"/>
    </location>
</feature>
<sequence>MPSLSGSADLAALKGSPGPGSPELEQAVNAAAQHLLAHQRPDGHWVFELEADCTIPAEYVMLHHFFGRIQPEKEARIARYLRRVQAEQLDNCGGGWPLFHGGPLDISCSVKAYFALKLIGDDAGAPHMLAARKAILAAGGAERSNVFTRSTLALFGAVPWRAVPMMPPEIMLLPRWFPFHISKISYWARTVLVPLTVVIANRPQAQNPTGATIEEIFLTPPEQVKEWAGGAHQAEPWATLFKGLDGALHRARKLFPRTHRARAEAACERFVTERLNGEDGLGAIYPAMANAVMMYHCMGVPADDPRLLTAWSSIEKLVQDRTAPDGEVETYVQPCLSPVWDTALASHALLEAGGGEERSAVGRGLDWLMTKEITDVQGDWSWQRPNLKPGGWAFQYENAHYPDVDDTAVVVLAMDRYRREAGGDAKYDPAIRRATDWTVGMQSKGGGWGAFDADNTFHYLNHIPFADHGALLDPPTADVSGRCLAMLAQLGRGEETASKHAIEYLLREQEADGSWYGRWGVNYVYGTWSALTALNAAGLAPEHQAVRRGVAWLVQHQNEDGGWGEDGMTYPEGGGTRPKGWQPGPSSASQTAWAILGLMASGEADHPAVQRGAAWLVQNQKEDGDWPEEDYTGTGFPRVFYLRYHGYRRIFPLWALARLRNLRASNTRRVMHGL</sequence>
<dbReference type="PROSITE" id="PS01074">
    <property type="entry name" value="TERPENE_SYNTHASES"/>
    <property type="match status" value="1"/>
</dbReference>
<dbReference type="PANTHER" id="PTHR11764">
    <property type="entry name" value="TERPENE CYCLASE/MUTASE FAMILY MEMBER"/>
    <property type="match status" value="1"/>
</dbReference>
<feature type="region of interest" description="Disordered" evidence="5">
    <location>
        <begin position="1"/>
        <end position="22"/>
    </location>
</feature>
<evidence type="ECO:0000256" key="4">
    <source>
        <dbReference type="ARBA" id="ARBA00023235"/>
    </source>
</evidence>
<dbReference type="SFLD" id="SFLDG01016">
    <property type="entry name" value="Prenyltransferase_Like_2"/>
    <property type="match status" value="1"/>
</dbReference>
<dbReference type="Pfam" id="PF13249">
    <property type="entry name" value="SQHop_cyclase_N"/>
    <property type="match status" value="1"/>
</dbReference>
<comment type="pathway">
    <text evidence="1">Secondary metabolite biosynthesis; hopanoid biosynthesis.</text>
</comment>
<keyword evidence="4 8" id="KW-0413">Isomerase</keyword>
<dbReference type="InterPro" id="IPR018333">
    <property type="entry name" value="Squalene_cyclase"/>
</dbReference>
<dbReference type="EMBL" id="JAHCDA010000001">
    <property type="protein sequence ID" value="MBS7809352.1"/>
    <property type="molecule type" value="Genomic_DNA"/>
</dbReference>
<dbReference type="InterPro" id="IPR032696">
    <property type="entry name" value="SQ_cyclase_C"/>
</dbReference>
<evidence type="ECO:0000256" key="2">
    <source>
        <dbReference type="ARBA" id="ARBA00009755"/>
    </source>
</evidence>
<dbReference type="SUPFAM" id="SSF48239">
    <property type="entry name" value="Terpenoid cyclases/Protein prenyltransferases"/>
    <property type="match status" value="2"/>
</dbReference>
<dbReference type="InterPro" id="IPR008930">
    <property type="entry name" value="Terpenoid_cyclase/PrenylTrfase"/>
</dbReference>
<gene>
    <name evidence="8" type="primary">shc</name>
    <name evidence="8" type="ORF">KHU32_00290</name>
</gene>
<evidence type="ECO:0000313" key="9">
    <source>
        <dbReference type="Proteomes" id="UP000766336"/>
    </source>
</evidence>
<accession>A0ABS5Q6V9</accession>
<dbReference type="Gene3D" id="1.50.10.20">
    <property type="match status" value="2"/>
</dbReference>
<dbReference type="InterPro" id="IPR002365">
    <property type="entry name" value="Terpene_synthase_CS"/>
</dbReference>
<feature type="domain" description="Squalene cyclase N-terminal" evidence="7">
    <location>
        <begin position="28"/>
        <end position="320"/>
    </location>
</feature>
<dbReference type="CDD" id="cd02892">
    <property type="entry name" value="SQCY_1"/>
    <property type="match status" value="1"/>
</dbReference>
<evidence type="ECO:0000313" key="8">
    <source>
        <dbReference type="EMBL" id="MBS7809352.1"/>
    </source>
</evidence>
<evidence type="ECO:0000259" key="7">
    <source>
        <dbReference type="Pfam" id="PF13249"/>
    </source>
</evidence>
<dbReference type="PANTHER" id="PTHR11764:SF20">
    <property type="entry name" value="LANOSTEROL SYNTHASE"/>
    <property type="match status" value="1"/>
</dbReference>
<protein>
    <submittedName>
        <fullName evidence="8">Squalene--hopene cyclase</fullName>
        <ecNumber evidence="8">5.4.99.17</ecNumber>
    </submittedName>
</protein>
<organism evidence="8 9">
    <name type="scientific">Roseococcus pinisoli</name>
    <dbReference type="NCBI Taxonomy" id="2835040"/>
    <lineage>
        <taxon>Bacteria</taxon>
        <taxon>Pseudomonadati</taxon>
        <taxon>Pseudomonadota</taxon>
        <taxon>Alphaproteobacteria</taxon>
        <taxon>Acetobacterales</taxon>
        <taxon>Roseomonadaceae</taxon>
        <taxon>Roseococcus</taxon>
    </lineage>
</organism>
<dbReference type="NCBIfam" id="TIGR01787">
    <property type="entry name" value="squalene_cyclas"/>
    <property type="match status" value="1"/>
</dbReference>
<comment type="caution">
    <text evidence="8">The sequence shown here is derived from an EMBL/GenBank/DDBJ whole genome shotgun (WGS) entry which is preliminary data.</text>
</comment>
<keyword evidence="3" id="KW-0677">Repeat</keyword>
<dbReference type="GO" id="GO:0051007">
    <property type="term" value="F:squalene-hopene cyclase activity"/>
    <property type="evidence" value="ECO:0007669"/>
    <property type="project" value="UniProtKB-EC"/>
</dbReference>
<name>A0ABS5Q6V9_9PROT</name>
<dbReference type="RefSeq" id="WP_213668063.1">
    <property type="nucleotide sequence ID" value="NZ_JAHCDA010000001.1"/>
</dbReference>
<evidence type="ECO:0000256" key="1">
    <source>
        <dbReference type="ARBA" id="ARBA00004999"/>
    </source>
</evidence>
<dbReference type="InterPro" id="IPR006400">
    <property type="entry name" value="Hopene-cyclase"/>
</dbReference>
<evidence type="ECO:0000256" key="5">
    <source>
        <dbReference type="SAM" id="MobiDB-lite"/>
    </source>
</evidence>
<keyword evidence="9" id="KW-1185">Reference proteome</keyword>
<dbReference type="InterPro" id="IPR032697">
    <property type="entry name" value="SQ_cyclase_N"/>
</dbReference>